<dbReference type="EMBL" id="UHBY01000003">
    <property type="protein sequence ID" value="SUL37987.1"/>
    <property type="molecule type" value="Genomic_DNA"/>
</dbReference>
<dbReference type="InterPro" id="IPR003828">
    <property type="entry name" value="QueH"/>
</dbReference>
<evidence type="ECO:0000256" key="16">
    <source>
        <dbReference type="ARBA" id="ARBA00047415"/>
    </source>
</evidence>
<organism evidence="17 18">
    <name type="scientific">Staphylococcus aureus</name>
    <dbReference type="NCBI Taxonomy" id="1280"/>
    <lineage>
        <taxon>Bacteria</taxon>
        <taxon>Bacillati</taxon>
        <taxon>Bacillota</taxon>
        <taxon>Bacilli</taxon>
        <taxon>Bacillales</taxon>
        <taxon>Staphylococcaceae</taxon>
        <taxon>Staphylococcus</taxon>
    </lineage>
</organism>
<keyword evidence="12" id="KW-0411">Iron-sulfur</keyword>
<dbReference type="PANTHER" id="PTHR36701">
    <property type="entry name" value="EPOXYQUEUOSINE REDUCTASE QUEH"/>
    <property type="match status" value="1"/>
</dbReference>
<dbReference type="GO" id="GO:0008616">
    <property type="term" value="P:tRNA queuosine(34) biosynthetic process"/>
    <property type="evidence" value="ECO:0007669"/>
    <property type="project" value="UniProtKB-UniPathway"/>
</dbReference>
<comment type="similarity">
    <text evidence="3">Belongs to the QueH family.</text>
</comment>
<evidence type="ECO:0000256" key="2">
    <source>
        <dbReference type="ARBA" id="ARBA00004691"/>
    </source>
</evidence>
<evidence type="ECO:0000256" key="9">
    <source>
        <dbReference type="ARBA" id="ARBA00022785"/>
    </source>
</evidence>
<dbReference type="AlphaFoldDB" id="A0A380EPW3"/>
<keyword evidence="8" id="KW-0479">Metal-binding</keyword>
<comment type="function">
    <text evidence="1">Catalyzes the conversion of epoxyqueuosine (oQ) to queuosine (Q), which is a hypermodified base found in the wobble positions of tRNA(Asp), tRNA(Asn), tRNA(His) and tRNA(Tyr).</text>
</comment>
<proteinExistence type="inferred from homology"/>
<evidence type="ECO:0000256" key="13">
    <source>
        <dbReference type="ARBA" id="ARBA00023157"/>
    </source>
</evidence>
<sequence length="61" mass="7179">MNYLPSDFKKSKGYERSIEMCNDYNIFRQCYCGCVFAAMQQGIDFKTVNKEAKAFLEQYPD</sequence>
<evidence type="ECO:0000256" key="15">
    <source>
        <dbReference type="ARBA" id="ARBA00031446"/>
    </source>
</evidence>
<evidence type="ECO:0000313" key="17">
    <source>
        <dbReference type="EMBL" id="SUL37987.1"/>
    </source>
</evidence>
<dbReference type="UniPathway" id="UPA00392"/>
<evidence type="ECO:0000256" key="7">
    <source>
        <dbReference type="ARBA" id="ARBA00022694"/>
    </source>
</evidence>
<protein>
    <recommendedName>
        <fullName evidence="5">Epoxyqueuosine reductase QueH</fullName>
        <ecNumber evidence="4">1.17.99.6</ecNumber>
    </recommendedName>
    <alternativeName>
        <fullName evidence="15">Queuosine biosynthesis protein QueH</fullName>
    </alternativeName>
</protein>
<comment type="catalytic activity">
    <reaction evidence="16">
        <text>epoxyqueuosine(34) in tRNA + AH2 = queuosine(34) in tRNA + A + H2O</text>
        <dbReference type="Rhea" id="RHEA:32159"/>
        <dbReference type="Rhea" id="RHEA-COMP:18571"/>
        <dbReference type="Rhea" id="RHEA-COMP:18582"/>
        <dbReference type="ChEBI" id="CHEBI:13193"/>
        <dbReference type="ChEBI" id="CHEBI:15377"/>
        <dbReference type="ChEBI" id="CHEBI:17499"/>
        <dbReference type="ChEBI" id="CHEBI:194431"/>
        <dbReference type="ChEBI" id="CHEBI:194443"/>
        <dbReference type="EC" id="1.17.99.6"/>
    </reaction>
</comment>
<evidence type="ECO:0000256" key="8">
    <source>
        <dbReference type="ARBA" id="ARBA00022723"/>
    </source>
</evidence>
<comment type="pathway">
    <text evidence="2">tRNA modification; tRNA-queuosine biosynthesis.</text>
</comment>
<dbReference type="Proteomes" id="UP000254116">
    <property type="component" value="Unassembled WGS sequence"/>
</dbReference>
<evidence type="ECO:0000256" key="3">
    <source>
        <dbReference type="ARBA" id="ARBA00008207"/>
    </source>
</evidence>
<evidence type="ECO:0000256" key="11">
    <source>
        <dbReference type="ARBA" id="ARBA00023004"/>
    </source>
</evidence>
<dbReference type="GO" id="GO:0052693">
    <property type="term" value="F:epoxyqueuosine reductase activity"/>
    <property type="evidence" value="ECO:0007669"/>
    <property type="project" value="UniProtKB-EC"/>
</dbReference>
<keyword evidence="14" id="KW-0676">Redox-active center</keyword>
<evidence type="ECO:0000256" key="12">
    <source>
        <dbReference type="ARBA" id="ARBA00023014"/>
    </source>
</evidence>
<dbReference type="Pfam" id="PF02677">
    <property type="entry name" value="QueH"/>
    <property type="match status" value="1"/>
</dbReference>
<keyword evidence="11" id="KW-0408">Iron</keyword>
<evidence type="ECO:0000256" key="6">
    <source>
        <dbReference type="ARBA" id="ARBA00022485"/>
    </source>
</evidence>
<name>A0A380EPW3_STAAU</name>
<evidence type="ECO:0000256" key="5">
    <source>
        <dbReference type="ARBA" id="ARBA00016895"/>
    </source>
</evidence>
<evidence type="ECO:0000256" key="14">
    <source>
        <dbReference type="ARBA" id="ARBA00023284"/>
    </source>
</evidence>
<dbReference type="GO" id="GO:0051539">
    <property type="term" value="F:4 iron, 4 sulfur cluster binding"/>
    <property type="evidence" value="ECO:0007669"/>
    <property type="project" value="UniProtKB-KW"/>
</dbReference>
<keyword evidence="10" id="KW-0560">Oxidoreductase</keyword>
<dbReference type="GO" id="GO:0046872">
    <property type="term" value="F:metal ion binding"/>
    <property type="evidence" value="ECO:0007669"/>
    <property type="project" value="UniProtKB-KW"/>
</dbReference>
<keyword evidence="9" id="KW-0671">Queuosine biosynthesis</keyword>
<keyword evidence="6" id="KW-0004">4Fe-4S</keyword>
<dbReference type="PANTHER" id="PTHR36701:SF1">
    <property type="entry name" value="EPOXYQUEUOSINE REDUCTASE QUEH"/>
    <property type="match status" value="1"/>
</dbReference>
<gene>
    <name evidence="17" type="ORF">NCTC10702_04007</name>
</gene>
<evidence type="ECO:0000313" key="18">
    <source>
        <dbReference type="Proteomes" id="UP000254116"/>
    </source>
</evidence>
<dbReference type="EC" id="1.17.99.6" evidence="4"/>
<evidence type="ECO:0000256" key="4">
    <source>
        <dbReference type="ARBA" id="ARBA00012622"/>
    </source>
</evidence>
<accession>A0A380EPW3</accession>
<evidence type="ECO:0000256" key="10">
    <source>
        <dbReference type="ARBA" id="ARBA00023002"/>
    </source>
</evidence>
<dbReference type="GO" id="GO:0016787">
    <property type="term" value="F:hydrolase activity"/>
    <property type="evidence" value="ECO:0007669"/>
    <property type="project" value="UniProtKB-KW"/>
</dbReference>
<keyword evidence="17" id="KW-0378">Hydrolase</keyword>
<reference evidence="17 18" key="1">
    <citation type="submission" date="2018-06" db="EMBL/GenBank/DDBJ databases">
        <authorList>
            <consortium name="Pathogen Informatics"/>
            <person name="Doyle S."/>
        </authorList>
    </citation>
    <scope>NUCLEOTIDE SEQUENCE [LARGE SCALE GENOMIC DNA]</scope>
    <source>
        <strain evidence="17 18">NCTC10702</strain>
    </source>
</reference>
<evidence type="ECO:0000256" key="1">
    <source>
        <dbReference type="ARBA" id="ARBA00002268"/>
    </source>
</evidence>
<keyword evidence="13" id="KW-1015">Disulfide bond</keyword>
<keyword evidence="7" id="KW-0819">tRNA processing</keyword>